<keyword evidence="2" id="KW-1185">Reference proteome</keyword>
<sequence length="125" mass="14071">MTVRQLYERTLRALCRWISKVFTSISYQGCVHSGQRAIRWMSPTAQRMVQQHAPAANTDAELLELVDAEQHGESSAAVDDGNLRPKLLVPDATRTPWYAAPSGRRRTESDDNEDEGEEDEGGQKR</sequence>
<protein>
    <submittedName>
        <fullName evidence="3">Uncharacterized protein</fullName>
    </submittedName>
</protein>
<dbReference type="WBParaSite" id="GPLIN_000227000">
    <property type="protein sequence ID" value="GPLIN_000227000"/>
    <property type="gene ID" value="GPLIN_000227000"/>
</dbReference>
<accession>A0A183BNT4</accession>
<evidence type="ECO:0000313" key="2">
    <source>
        <dbReference type="Proteomes" id="UP000050741"/>
    </source>
</evidence>
<dbReference type="Proteomes" id="UP000050741">
    <property type="component" value="Unassembled WGS sequence"/>
</dbReference>
<name>A0A183BNT4_GLOPA</name>
<feature type="compositionally biased region" description="Acidic residues" evidence="1">
    <location>
        <begin position="110"/>
        <end position="125"/>
    </location>
</feature>
<reference evidence="2" key="1">
    <citation type="submission" date="2014-05" db="EMBL/GenBank/DDBJ databases">
        <title>The genome and life-stage specific transcriptomes of Globodera pallida elucidate key aspects of plant parasitism by a cyst nematode.</title>
        <authorList>
            <person name="Cotton J.A."/>
            <person name="Lilley C.J."/>
            <person name="Jones L.M."/>
            <person name="Kikuchi T."/>
            <person name="Reid A.J."/>
            <person name="Thorpe P."/>
            <person name="Tsai I.J."/>
            <person name="Beasley H."/>
            <person name="Blok V."/>
            <person name="Cock P.J.A."/>
            <person name="Van den Akker S.E."/>
            <person name="Holroyd N."/>
            <person name="Hunt M."/>
            <person name="Mantelin S."/>
            <person name="Naghra H."/>
            <person name="Pain A."/>
            <person name="Palomares-Rius J.E."/>
            <person name="Zarowiecki M."/>
            <person name="Berriman M."/>
            <person name="Jones J.T."/>
            <person name="Urwin P.E."/>
        </authorList>
    </citation>
    <scope>NUCLEOTIDE SEQUENCE [LARGE SCALE GENOMIC DNA]</scope>
    <source>
        <strain evidence="2">Lindley</strain>
    </source>
</reference>
<reference evidence="3" key="2">
    <citation type="submission" date="2016-06" db="UniProtKB">
        <authorList>
            <consortium name="WormBaseParasite"/>
        </authorList>
    </citation>
    <scope>IDENTIFICATION</scope>
</reference>
<evidence type="ECO:0000256" key="1">
    <source>
        <dbReference type="SAM" id="MobiDB-lite"/>
    </source>
</evidence>
<organism evidence="2 3">
    <name type="scientific">Globodera pallida</name>
    <name type="common">Potato cyst nematode worm</name>
    <name type="synonym">Heterodera pallida</name>
    <dbReference type="NCBI Taxonomy" id="36090"/>
    <lineage>
        <taxon>Eukaryota</taxon>
        <taxon>Metazoa</taxon>
        <taxon>Ecdysozoa</taxon>
        <taxon>Nematoda</taxon>
        <taxon>Chromadorea</taxon>
        <taxon>Rhabditida</taxon>
        <taxon>Tylenchina</taxon>
        <taxon>Tylenchomorpha</taxon>
        <taxon>Tylenchoidea</taxon>
        <taxon>Heteroderidae</taxon>
        <taxon>Heteroderinae</taxon>
        <taxon>Globodera</taxon>
    </lineage>
</organism>
<proteinExistence type="predicted"/>
<feature type="region of interest" description="Disordered" evidence="1">
    <location>
        <begin position="71"/>
        <end position="125"/>
    </location>
</feature>
<evidence type="ECO:0000313" key="3">
    <source>
        <dbReference type="WBParaSite" id="GPLIN_000227000"/>
    </source>
</evidence>
<dbReference type="AlphaFoldDB" id="A0A183BNT4"/>